<dbReference type="SMART" id="SM00065">
    <property type="entry name" value="GAF"/>
    <property type="match status" value="1"/>
</dbReference>
<dbReference type="CDD" id="cd00130">
    <property type="entry name" value="PAS"/>
    <property type="match status" value="3"/>
</dbReference>
<dbReference type="NCBIfam" id="TIGR00254">
    <property type="entry name" value="GGDEF"/>
    <property type="match status" value="1"/>
</dbReference>
<dbReference type="CDD" id="cd01948">
    <property type="entry name" value="EAL"/>
    <property type="match status" value="1"/>
</dbReference>
<dbReference type="NCBIfam" id="TIGR00229">
    <property type="entry name" value="sensory_box"/>
    <property type="match status" value="3"/>
</dbReference>
<organism evidence="5 7">
    <name type="scientific">Polaromonas vacuolata</name>
    <dbReference type="NCBI Taxonomy" id="37448"/>
    <lineage>
        <taxon>Bacteria</taxon>
        <taxon>Pseudomonadati</taxon>
        <taxon>Pseudomonadota</taxon>
        <taxon>Betaproteobacteria</taxon>
        <taxon>Burkholderiales</taxon>
        <taxon>Comamonadaceae</taxon>
        <taxon>Polaromonas</taxon>
    </lineage>
</organism>
<evidence type="ECO:0000259" key="4">
    <source>
        <dbReference type="PROSITE" id="PS50887"/>
    </source>
</evidence>
<dbReference type="SMART" id="SM00267">
    <property type="entry name" value="GGDEF"/>
    <property type="match status" value="1"/>
</dbReference>
<feature type="domain" description="PAS" evidence="1">
    <location>
        <begin position="171"/>
        <end position="241"/>
    </location>
</feature>
<sequence>MVIASVPDSEEYRLLALEQLEILDSQAEEGFDSLVKAAALVCEVPVCLISLVDKHRQWFKSNFGFSNFTETPRDIAFCAHTILQDGLLEVKNALKDKRFYDNPLVLGDPHFQFYAGAPLVLSGGARVGTLCIFDREPRTLNQNQKQVLLQLAKTASQLMELRATARNNEINSAQFRDLSSASPMGIFATDLLGICTYNNAAWLKIFNISLKQSIGSNWAASIHPEDAPIVFEQWQAFAEKGEVFDAEFRIQPIGGDLRVVHSSASKIMNSQGKHTGYVGAVKDITKQSLVGYANHSLLGMIKKHFMVAVVDLSGHITDVNDAFCDFNGYSRAELIGQHHNLLNSSSHPESLFAERWLKVEQGESWQGEISYCKKNGKLQWVDNVMAPLKGVSGPVERYVSVSRDISQRKNFEEQLRKNKLFLDRTGSMAGVGGWEVDLVANTVYWSDEICRIHGEEPGYAPSFDGAIHYYALDSRSVITNAIDSAISTGKGWDLELQLIRKDGALIWVRAIGSVEFELTKPIRLIGAFQEITETVKTRQLIANIHERMLQLTKTAGGVGVWEYDVLKHTLVWDELMYRLCGVEQDDTLSARALSSRHLHPDDRKIIKNKFQTAIINAQQYDAEFRIIWTDKSVHTIKTLGHVERDATGAAQRVIGVSWDVTHEREIEAVLVEQNELLRITMQSIGDAVITTNAKGEVTWLNPVAERMTGWGALEAHGCPLKKVFHIIDEQTRLPLKNPIETYLQQDQIVCLLNHTLLISRKGIKFGIEHSAAPIRNAQGVALGAVVVFRDVTEQRRLASEMKHRATHDELTGLFNRGEFDDRLSRLLEKSSEDGSIHTLLYIDLDEFKLVNDACGHTIGDQLLKQISSLMGAVIRDCDTLARLGGDEFGIILEHCSGEQAQRVAQQVCDHIGEFRLHHDGKRFRVSSSIGLVELSHTFTSTISVMQAADTCCYAAKEGGRNRIHTWIDNDQAIKERRHEMQWTSRIEQALDEDRFVLYAQRLHSLEADTQGIHAEVLLRMLDNNGSIISPAAFLPAAERFHLASRIDRWVLNRSIAWLKALGSDSPIQLLAINLSGQSVGDMAFHRSVMEYLVTLPATLCKRLCFEITETAAVTNLAAAALFIEQVRALGISVALDDFGAGASSFGFLKRLRVDYLKIDGQFITNLLDDALDDVAVRCFVDLAKVMNIKTIAEYVDKAPVLERIKELGVDYAQGFFLHKPEPINFLLKSPVTHSDGQAHLSLQ</sequence>
<dbReference type="KEGG" id="pvac:HC248_01886"/>
<dbReference type="InterPro" id="IPR001610">
    <property type="entry name" value="PAC"/>
</dbReference>
<feature type="domain" description="GGDEF" evidence="4">
    <location>
        <begin position="835"/>
        <end position="968"/>
    </location>
</feature>
<keyword evidence="5" id="KW-0378">Hydrolase</keyword>
<dbReference type="Gene3D" id="3.30.70.270">
    <property type="match status" value="1"/>
</dbReference>
<dbReference type="SMART" id="SM00052">
    <property type="entry name" value="EAL"/>
    <property type="match status" value="1"/>
</dbReference>
<dbReference type="InterPro" id="IPR003018">
    <property type="entry name" value="GAF"/>
</dbReference>
<dbReference type="Gene3D" id="2.10.70.100">
    <property type="match status" value="1"/>
</dbReference>
<dbReference type="Gene3D" id="3.30.450.40">
    <property type="match status" value="1"/>
</dbReference>
<feature type="domain" description="EAL" evidence="3">
    <location>
        <begin position="979"/>
        <end position="1234"/>
    </location>
</feature>
<dbReference type="Pfam" id="PF00989">
    <property type="entry name" value="PAS"/>
    <property type="match status" value="1"/>
</dbReference>
<evidence type="ECO:0000313" key="5">
    <source>
        <dbReference type="EMBL" id="QJC56578.1"/>
    </source>
</evidence>
<dbReference type="PROSITE" id="PS50112">
    <property type="entry name" value="PAS"/>
    <property type="match status" value="3"/>
</dbReference>
<dbReference type="Gene3D" id="3.20.20.450">
    <property type="entry name" value="EAL domain"/>
    <property type="match status" value="1"/>
</dbReference>
<dbReference type="CDD" id="cd01949">
    <property type="entry name" value="GGDEF"/>
    <property type="match status" value="1"/>
</dbReference>
<dbReference type="Pfam" id="PF13426">
    <property type="entry name" value="PAS_9"/>
    <property type="match status" value="1"/>
</dbReference>
<dbReference type="GO" id="GO:0006355">
    <property type="term" value="P:regulation of DNA-templated transcription"/>
    <property type="evidence" value="ECO:0007669"/>
    <property type="project" value="InterPro"/>
</dbReference>
<gene>
    <name evidence="5" type="primary">pdeB_1</name>
    <name evidence="6" type="synonym">pdeB_2</name>
    <name evidence="5" type="ORF">HC248_01886</name>
    <name evidence="6" type="ORF">HC248_01988</name>
</gene>
<dbReference type="PANTHER" id="PTHR44757:SF4">
    <property type="entry name" value="DIGUANYLATE CYCLASE DGCE-RELATED"/>
    <property type="match status" value="1"/>
</dbReference>
<dbReference type="Pfam" id="PF00563">
    <property type="entry name" value="EAL"/>
    <property type="match status" value="1"/>
</dbReference>
<dbReference type="EMBL" id="CP051461">
    <property type="protein sequence ID" value="QJC56578.1"/>
    <property type="molecule type" value="Genomic_DNA"/>
</dbReference>
<dbReference type="InterPro" id="IPR001633">
    <property type="entry name" value="EAL_dom"/>
</dbReference>
<dbReference type="InterPro" id="IPR000700">
    <property type="entry name" value="PAS-assoc_C"/>
</dbReference>
<feature type="domain" description="PAC" evidence="2">
    <location>
        <begin position="244"/>
        <end position="296"/>
    </location>
</feature>
<evidence type="ECO:0000313" key="7">
    <source>
        <dbReference type="Proteomes" id="UP000502041"/>
    </source>
</evidence>
<dbReference type="InterPro" id="IPR000014">
    <property type="entry name" value="PAS"/>
</dbReference>
<feature type="domain" description="PAC" evidence="2">
    <location>
        <begin position="365"/>
        <end position="417"/>
    </location>
</feature>
<feature type="domain" description="PAC" evidence="2">
    <location>
        <begin position="751"/>
        <end position="803"/>
    </location>
</feature>
<dbReference type="EC" id="3.1.4.52" evidence="5"/>
<keyword evidence="7" id="KW-1185">Reference proteome</keyword>
<dbReference type="InterPro" id="IPR000160">
    <property type="entry name" value="GGDEF_dom"/>
</dbReference>
<evidence type="ECO:0000313" key="6">
    <source>
        <dbReference type="EMBL" id="QJC56679.1"/>
    </source>
</evidence>
<dbReference type="SUPFAM" id="SSF141868">
    <property type="entry name" value="EAL domain-like"/>
    <property type="match status" value="1"/>
</dbReference>
<dbReference type="InterPro" id="IPR035919">
    <property type="entry name" value="EAL_sf"/>
</dbReference>
<evidence type="ECO:0000259" key="3">
    <source>
        <dbReference type="PROSITE" id="PS50883"/>
    </source>
</evidence>
<dbReference type="SUPFAM" id="SSF55781">
    <property type="entry name" value="GAF domain-like"/>
    <property type="match status" value="1"/>
</dbReference>
<dbReference type="Pfam" id="PF00990">
    <property type="entry name" value="GGDEF"/>
    <property type="match status" value="1"/>
</dbReference>
<dbReference type="InterPro" id="IPR035965">
    <property type="entry name" value="PAS-like_dom_sf"/>
</dbReference>
<dbReference type="KEGG" id="pvac:HC248_01988"/>
<evidence type="ECO:0000259" key="2">
    <source>
        <dbReference type="PROSITE" id="PS50113"/>
    </source>
</evidence>
<dbReference type="FunFam" id="3.30.70.270:FF:000001">
    <property type="entry name" value="Diguanylate cyclase domain protein"/>
    <property type="match status" value="1"/>
</dbReference>
<dbReference type="PANTHER" id="PTHR44757">
    <property type="entry name" value="DIGUANYLATE CYCLASE DGCP"/>
    <property type="match status" value="1"/>
</dbReference>
<dbReference type="PROSITE" id="PS50113">
    <property type="entry name" value="PAC"/>
    <property type="match status" value="5"/>
</dbReference>
<evidence type="ECO:0000259" key="1">
    <source>
        <dbReference type="PROSITE" id="PS50112"/>
    </source>
</evidence>
<dbReference type="SUPFAM" id="SSF55073">
    <property type="entry name" value="Nucleotide cyclase"/>
    <property type="match status" value="1"/>
</dbReference>
<feature type="domain" description="PAC" evidence="2">
    <location>
        <begin position="620"/>
        <end position="672"/>
    </location>
</feature>
<dbReference type="EMBL" id="CP051461">
    <property type="protein sequence ID" value="QJC56679.1"/>
    <property type="molecule type" value="Genomic_DNA"/>
</dbReference>
<dbReference type="Pfam" id="PF08447">
    <property type="entry name" value="PAS_3"/>
    <property type="match status" value="3"/>
</dbReference>
<accession>A0A6H2H9M4</accession>
<dbReference type="SMART" id="SM00086">
    <property type="entry name" value="PAC"/>
    <property type="match status" value="5"/>
</dbReference>
<dbReference type="InterPro" id="IPR013767">
    <property type="entry name" value="PAS_fold"/>
</dbReference>
<protein>
    <submittedName>
        <fullName evidence="5">Cyclic di-GMP phosphodiesterase PdeB</fullName>
        <ecNumber evidence="5">3.1.4.52</ecNumber>
    </submittedName>
</protein>
<dbReference type="PROSITE" id="PS50883">
    <property type="entry name" value="EAL"/>
    <property type="match status" value="1"/>
</dbReference>
<feature type="domain" description="PAS" evidence="1">
    <location>
        <begin position="307"/>
        <end position="350"/>
    </location>
</feature>
<dbReference type="InterPro" id="IPR029016">
    <property type="entry name" value="GAF-like_dom_sf"/>
</dbReference>
<dbReference type="InterPro" id="IPR029787">
    <property type="entry name" value="Nucleotide_cyclase"/>
</dbReference>
<feature type="domain" description="PAC" evidence="2">
    <location>
        <begin position="492"/>
        <end position="543"/>
    </location>
</feature>
<proteinExistence type="predicted"/>
<dbReference type="InterPro" id="IPR013655">
    <property type="entry name" value="PAS_fold_3"/>
</dbReference>
<dbReference type="GO" id="GO:0071111">
    <property type="term" value="F:cyclic-guanylate-specific phosphodiesterase activity"/>
    <property type="evidence" value="ECO:0007669"/>
    <property type="project" value="UniProtKB-EC"/>
</dbReference>
<dbReference type="RefSeq" id="WP_168922264.1">
    <property type="nucleotide sequence ID" value="NZ_CP051461.1"/>
</dbReference>
<feature type="domain" description="PAS" evidence="1">
    <location>
        <begin position="673"/>
        <end position="746"/>
    </location>
</feature>
<reference evidence="5 7" key="1">
    <citation type="submission" date="2020-04" db="EMBL/GenBank/DDBJ databases">
        <title>Complete genome of a Psychrophilic, Marine, Gas Vacuolate Bacterium Polaromonas vacuolata KCTC 22033T.</title>
        <authorList>
            <person name="Hwang K."/>
            <person name="Kim K.M."/>
        </authorList>
    </citation>
    <scope>NUCLEOTIDE SEQUENCE [LARGE SCALE GENOMIC DNA]</scope>
    <source>
        <strain evidence="5 7">KCTC 22033</strain>
    </source>
</reference>
<dbReference type="PROSITE" id="PS50887">
    <property type="entry name" value="GGDEF"/>
    <property type="match status" value="1"/>
</dbReference>
<dbReference type="SMART" id="SM00091">
    <property type="entry name" value="PAS"/>
    <property type="match status" value="4"/>
</dbReference>
<dbReference type="InterPro" id="IPR052155">
    <property type="entry name" value="Biofilm_reg_signaling"/>
</dbReference>
<dbReference type="Pfam" id="PF01590">
    <property type="entry name" value="GAF"/>
    <property type="match status" value="1"/>
</dbReference>
<dbReference type="Gene3D" id="3.30.450.20">
    <property type="entry name" value="PAS domain"/>
    <property type="match status" value="5"/>
</dbReference>
<dbReference type="AlphaFoldDB" id="A0A6H2H9M4"/>
<name>A0A6H2H9M4_9BURK</name>
<dbReference type="SUPFAM" id="SSF55785">
    <property type="entry name" value="PYP-like sensor domain (PAS domain)"/>
    <property type="match status" value="5"/>
</dbReference>
<dbReference type="Proteomes" id="UP000502041">
    <property type="component" value="Chromosome"/>
</dbReference>
<dbReference type="InterPro" id="IPR043128">
    <property type="entry name" value="Rev_trsase/Diguanyl_cyclase"/>
</dbReference>